<evidence type="ECO:0000313" key="6">
    <source>
        <dbReference type="EMBL" id="APZ54176.1"/>
    </source>
</evidence>
<dbReference type="GO" id="GO:0005509">
    <property type="term" value="F:calcium ion binding"/>
    <property type="evidence" value="ECO:0007669"/>
    <property type="project" value="InterPro"/>
</dbReference>
<dbReference type="PROSITE" id="PS50222">
    <property type="entry name" value="EF_HAND_2"/>
    <property type="match status" value="2"/>
</dbReference>
<feature type="domain" description="EF-hand" evidence="5">
    <location>
        <begin position="37"/>
        <end position="72"/>
    </location>
</feature>
<accession>A0A1P8UXU3</accession>
<feature type="region of interest" description="Disordered" evidence="3">
    <location>
        <begin position="213"/>
        <end position="244"/>
    </location>
</feature>
<dbReference type="InterPro" id="IPR018247">
    <property type="entry name" value="EF_Hand_1_Ca_BS"/>
</dbReference>
<keyword evidence="7" id="KW-1185">Reference proteome</keyword>
<feature type="region of interest" description="Disordered" evidence="3">
    <location>
        <begin position="154"/>
        <end position="178"/>
    </location>
</feature>
<dbReference type="InterPro" id="IPR002048">
    <property type="entry name" value="EF_hand_dom"/>
</dbReference>
<dbReference type="PANTHER" id="PTHR10827">
    <property type="entry name" value="RETICULOCALBIN"/>
    <property type="match status" value="1"/>
</dbReference>
<dbReference type="InterPro" id="IPR011992">
    <property type="entry name" value="EF-hand-dom_pair"/>
</dbReference>
<feature type="compositionally biased region" description="Basic and acidic residues" evidence="3">
    <location>
        <begin position="167"/>
        <end position="177"/>
    </location>
</feature>
<evidence type="ECO:0000256" key="3">
    <source>
        <dbReference type="SAM" id="MobiDB-lite"/>
    </source>
</evidence>
<feature type="compositionally biased region" description="Gly residues" evidence="3">
    <location>
        <begin position="213"/>
        <end position="232"/>
    </location>
</feature>
<keyword evidence="1" id="KW-0479">Metal-binding</keyword>
<evidence type="ECO:0000313" key="7">
    <source>
        <dbReference type="Proteomes" id="UP000187059"/>
    </source>
</evidence>
<dbReference type="EMBL" id="CP015093">
    <property type="protein sequence ID" value="APZ54176.1"/>
    <property type="molecule type" value="Genomic_DNA"/>
</dbReference>
<keyword evidence="4" id="KW-0732">Signal</keyword>
<sequence precursor="true">MTRMTKLLTGAAILVMGTAGLASAFPGGNGQGGNAQGRAPMFQQMFEQLDTDGDGSVTQAELDAMGPGSAFADADANDDGLLEGDELLAFQAARQAAREAQRQQRMLQRFDADGDGKLSLEELQANAQGPQRMFDRLDADNDGAVSEEEMGAFDFGRQGNGSRMRMNRPDDRQRGPDMNRQYMRGQWGAPHGHYGHGMYMHGQGYGHQGYGPQGYGPQGYGPQGYGPQGGMRPGDCGQMPRWGR</sequence>
<protein>
    <submittedName>
        <fullName evidence="6">Ca2+-binding protein (EF-Hand superfamily)</fullName>
    </submittedName>
</protein>
<keyword evidence="2" id="KW-0677">Repeat</keyword>
<evidence type="ECO:0000256" key="1">
    <source>
        <dbReference type="ARBA" id="ARBA00022723"/>
    </source>
</evidence>
<dbReference type="STRING" id="1250539.Ga0080574_TMP3842"/>
<dbReference type="Proteomes" id="UP000187059">
    <property type="component" value="Chromosome"/>
</dbReference>
<dbReference type="KEGG" id="paby:Ga0080574_TMP3842"/>
<dbReference type="PROSITE" id="PS00018">
    <property type="entry name" value="EF_HAND_1"/>
    <property type="match status" value="4"/>
</dbReference>
<evidence type="ECO:0000256" key="2">
    <source>
        <dbReference type="ARBA" id="ARBA00022737"/>
    </source>
</evidence>
<name>A0A1P8UXU3_9RHOB</name>
<dbReference type="CDD" id="cd00051">
    <property type="entry name" value="EFh"/>
    <property type="match status" value="1"/>
</dbReference>
<evidence type="ECO:0000256" key="4">
    <source>
        <dbReference type="SAM" id="SignalP"/>
    </source>
</evidence>
<feature type="domain" description="EF-hand" evidence="5">
    <location>
        <begin position="98"/>
        <end position="133"/>
    </location>
</feature>
<dbReference type="Pfam" id="PF13202">
    <property type="entry name" value="EF-hand_5"/>
    <property type="match status" value="2"/>
</dbReference>
<dbReference type="RefSeq" id="WP_237219290.1">
    <property type="nucleotide sequence ID" value="NZ_CP015093.1"/>
</dbReference>
<feature type="signal peptide" evidence="4">
    <location>
        <begin position="1"/>
        <end position="24"/>
    </location>
</feature>
<reference evidence="6 7" key="1">
    <citation type="submission" date="2016-04" db="EMBL/GenBank/DDBJ databases">
        <title>Deep-sea bacteria in the southern Pacific.</title>
        <authorList>
            <person name="Tang K."/>
        </authorList>
    </citation>
    <scope>NUCLEOTIDE SEQUENCE [LARGE SCALE GENOMIC DNA]</scope>
    <source>
        <strain evidence="6 7">JLT2014</strain>
    </source>
</reference>
<feature type="chain" id="PRO_5012998467" evidence="4">
    <location>
        <begin position="25"/>
        <end position="244"/>
    </location>
</feature>
<proteinExistence type="predicted"/>
<dbReference type="SUPFAM" id="SSF47473">
    <property type="entry name" value="EF-hand"/>
    <property type="match status" value="1"/>
</dbReference>
<dbReference type="AlphaFoldDB" id="A0A1P8UXU3"/>
<gene>
    <name evidence="6" type="ORF">Ga0080574_TMP3842</name>
</gene>
<dbReference type="Gene3D" id="1.10.238.10">
    <property type="entry name" value="EF-hand"/>
    <property type="match status" value="2"/>
</dbReference>
<organism evidence="6 7">
    <name type="scientific">Salipiger abyssi</name>
    <dbReference type="NCBI Taxonomy" id="1250539"/>
    <lineage>
        <taxon>Bacteria</taxon>
        <taxon>Pseudomonadati</taxon>
        <taxon>Pseudomonadota</taxon>
        <taxon>Alphaproteobacteria</taxon>
        <taxon>Rhodobacterales</taxon>
        <taxon>Roseobacteraceae</taxon>
        <taxon>Salipiger</taxon>
    </lineage>
</organism>
<dbReference type="Pfam" id="PF13499">
    <property type="entry name" value="EF-hand_7"/>
    <property type="match status" value="1"/>
</dbReference>
<dbReference type="SMART" id="SM00054">
    <property type="entry name" value="EFh"/>
    <property type="match status" value="4"/>
</dbReference>
<dbReference type="PANTHER" id="PTHR10827:SF98">
    <property type="entry name" value="45 KDA CALCIUM-BINDING PROTEIN"/>
    <property type="match status" value="1"/>
</dbReference>
<evidence type="ECO:0000259" key="5">
    <source>
        <dbReference type="PROSITE" id="PS50222"/>
    </source>
</evidence>